<evidence type="ECO:0000313" key="2">
    <source>
        <dbReference type="Proteomes" id="UP000295361"/>
    </source>
</evidence>
<sequence>MKLVTAFLAGLASYVQTLQRGWSADNARGALAGQEEWKKIANNAGDPGPAD</sequence>
<dbReference type="Proteomes" id="UP000295361">
    <property type="component" value="Unassembled WGS sequence"/>
</dbReference>
<dbReference type="RefSeq" id="WP_166652197.1">
    <property type="nucleotide sequence ID" value="NZ_SNXS01000015.1"/>
</dbReference>
<proteinExistence type="predicted"/>
<dbReference type="AlphaFoldDB" id="A0A4R6QF33"/>
<protein>
    <submittedName>
        <fullName evidence="1">Uncharacterized protein</fullName>
    </submittedName>
</protein>
<accession>A0A4R6QF33</accession>
<evidence type="ECO:0000313" key="1">
    <source>
        <dbReference type="EMBL" id="TDP60616.1"/>
    </source>
</evidence>
<reference evidence="1 2" key="1">
    <citation type="submission" date="2019-03" db="EMBL/GenBank/DDBJ databases">
        <title>Genomic Encyclopedia of Type Strains, Phase IV (KMG-IV): sequencing the most valuable type-strain genomes for metagenomic binning, comparative biology and taxonomic classification.</title>
        <authorList>
            <person name="Goeker M."/>
        </authorList>
    </citation>
    <scope>NUCLEOTIDE SEQUENCE [LARGE SCALE GENOMIC DNA]</scope>
    <source>
        <strain evidence="1 2">DSM 16998</strain>
    </source>
</reference>
<dbReference type="EMBL" id="SNXS01000015">
    <property type="protein sequence ID" value="TDP60616.1"/>
    <property type="molecule type" value="Genomic_DNA"/>
</dbReference>
<dbReference type="InParanoid" id="A0A4R6QF33"/>
<name>A0A4R6QF33_9BURK</name>
<comment type="caution">
    <text evidence="1">The sequence shown here is derived from an EMBL/GenBank/DDBJ whole genome shotgun (WGS) entry which is preliminary data.</text>
</comment>
<keyword evidence="2" id="KW-1185">Reference proteome</keyword>
<organism evidence="1 2">
    <name type="scientific">Roseateles toxinivorans</name>
    <dbReference type="NCBI Taxonomy" id="270368"/>
    <lineage>
        <taxon>Bacteria</taxon>
        <taxon>Pseudomonadati</taxon>
        <taxon>Pseudomonadota</taxon>
        <taxon>Betaproteobacteria</taxon>
        <taxon>Burkholderiales</taxon>
        <taxon>Sphaerotilaceae</taxon>
        <taxon>Roseateles</taxon>
    </lineage>
</organism>
<gene>
    <name evidence="1" type="ORF">DES47_11537</name>
</gene>